<accession>A0A2Z6RRE8</accession>
<keyword evidence="2" id="KW-1185">Reference proteome</keyword>
<dbReference type="Proteomes" id="UP000247702">
    <property type="component" value="Unassembled WGS sequence"/>
</dbReference>
<comment type="caution">
    <text evidence="1">The sequence shown here is derived from an EMBL/GenBank/DDBJ whole genome shotgun (WGS) entry which is preliminary data.</text>
</comment>
<name>A0A2Z6RRE8_9GLOM</name>
<dbReference type="EMBL" id="BEXD01004023">
    <property type="protein sequence ID" value="GBC05678.1"/>
    <property type="molecule type" value="Genomic_DNA"/>
</dbReference>
<evidence type="ECO:0000313" key="1">
    <source>
        <dbReference type="EMBL" id="GBC05678.1"/>
    </source>
</evidence>
<proteinExistence type="predicted"/>
<protein>
    <submittedName>
        <fullName evidence="1">Uncharacterized protein</fullName>
    </submittedName>
</protein>
<gene>
    <name evidence="1" type="ORF">RclHR1_06370005</name>
</gene>
<sequence>MFCSGDGNTCQQVGGGIGSCNEGCENSQLTNCLKDYQDMHLCKVRVKIPKVQRLNLLQNIKDNILISRRAGHRNAKGIKAKLLASMNGTKEDILSEAINSQKIICTDDKLRQLVALLSIVAKNNAGFATPIAFGMSNKENNYTIRLAISLLKNNNILYNQVNCDHAWYYEDLSNNTGFKRITPYSSTSLWDPIAIIDKHKPFKLGVDNLLSRTIFC</sequence>
<reference evidence="1 2" key="1">
    <citation type="submission" date="2017-11" db="EMBL/GenBank/DDBJ databases">
        <title>The genome of Rhizophagus clarus HR1 reveals common genetic basis of auxotrophy among arbuscular mycorrhizal fungi.</title>
        <authorList>
            <person name="Kobayashi Y."/>
        </authorList>
    </citation>
    <scope>NUCLEOTIDE SEQUENCE [LARGE SCALE GENOMIC DNA]</scope>
    <source>
        <strain evidence="1 2">HR1</strain>
    </source>
</reference>
<dbReference type="AlphaFoldDB" id="A0A2Z6RRE8"/>
<evidence type="ECO:0000313" key="2">
    <source>
        <dbReference type="Proteomes" id="UP000247702"/>
    </source>
</evidence>
<organism evidence="1 2">
    <name type="scientific">Rhizophagus clarus</name>
    <dbReference type="NCBI Taxonomy" id="94130"/>
    <lineage>
        <taxon>Eukaryota</taxon>
        <taxon>Fungi</taxon>
        <taxon>Fungi incertae sedis</taxon>
        <taxon>Mucoromycota</taxon>
        <taxon>Glomeromycotina</taxon>
        <taxon>Glomeromycetes</taxon>
        <taxon>Glomerales</taxon>
        <taxon>Glomeraceae</taxon>
        <taxon>Rhizophagus</taxon>
    </lineage>
</organism>